<dbReference type="PRINTS" id="PR00607">
    <property type="entry name" value="CYTCHROMECIE"/>
</dbReference>
<accession>A0ABU3B7A1</accession>
<keyword evidence="1" id="KW-0813">Transport</keyword>
<feature type="domain" description="Cytochrome c" evidence="8">
    <location>
        <begin position="83"/>
        <end position="164"/>
    </location>
</feature>
<dbReference type="InterPro" id="IPR009056">
    <property type="entry name" value="Cyt_c-like_dom"/>
</dbReference>
<dbReference type="PROSITE" id="PS51007">
    <property type="entry name" value="CYTC"/>
    <property type="match status" value="1"/>
</dbReference>
<dbReference type="PANTHER" id="PTHR40942:SF4">
    <property type="entry name" value="CYTOCHROME C5"/>
    <property type="match status" value="1"/>
</dbReference>
<dbReference type="SUPFAM" id="SSF46626">
    <property type="entry name" value="Cytochrome c"/>
    <property type="match status" value="1"/>
</dbReference>
<keyword evidence="10" id="KW-1185">Reference proteome</keyword>
<dbReference type="Gene3D" id="1.10.760.10">
    <property type="entry name" value="Cytochrome c-like domain"/>
    <property type="match status" value="1"/>
</dbReference>
<evidence type="ECO:0000313" key="10">
    <source>
        <dbReference type="Proteomes" id="UP001259982"/>
    </source>
</evidence>
<organism evidence="9 10">
    <name type="scientific">Spectribacter acetivorans</name>
    <dbReference type="NCBI Taxonomy" id="3075603"/>
    <lineage>
        <taxon>Bacteria</taxon>
        <taxon>Pseudomonadati</taxon>
        <taxon>Pseudomonadota</taxon>
        <taxon>Gammaproteobacteria</taxon>
        <taxon>Salinisphaerales</taxon>
        <taxon>Salinisphaeraceae</taxon>
        <taxon>Spectribacter</taxon>
    </lineage>
</organism>
<keyword evidence="4" id="KW-0249">Electron transport</keyword>
<evidence type="ECO:0000256" key="1">
    <source>
        <dbReference type="ARBA" id="ARBA00022448"/>
    </source>
</evidence>
<dbReference type="EMBL" id="JAVRHY010000005">
    <property type="protein sequence ID" value="MDT0618337.1"/>
    <property type="molecule type" value="Genomic_DNA"/>
</dbReference>
<feature type="transmembrane region" description="Helical" evidence="7">
    <location>
        <begin position="12"/>
        <end position="36"/>
    </location>
</feature>
<evidence type="ECO:0000256" key="3">
    <source>
        <dbReference type="ARBA" id="ARBA00022723"/>
    </source>
</evidence>
<keyword evidence="3 6" id="KW-0479">Metal-binding</keyword>
<keyword evidence="7" id="KW-0472">Membrane</keyword>
<gene>
    <name evidence="9" type="ORF">RM531_07605</name>
</gene>
<name>A0ABU3B7A1_9GAMM</name>
<evidence type="ECO:0000256" key="4">
    <source>
        <dbReference type="ARBA" id="ARBA00022982"/>
    </source>
</evidence>
<evidence type="ECO:0000256" key="6">
    <source>
        <dbReference type="PROSITE-ProRule" id="PRU00433"/>
    </source>
</evidence>
<keyword evidence="7" id="KW-0812">Transmembrane</keyword>
<proteinExistence type="predicted"/>
<dbReference type="Pfam" id="PF13442">
    <property type="entry name" value="Cytochrome_CBB3"/>
    <property type="match status" value="1"/>
</dbReference>
<keyword evidence="7" id="KW-1133">Transmembrane helix</keyword>
<protein>
    <submittedName>
        <fullName evidence="9">C-type cytochrome</fullName>
    </submittedName>
</protein>
<evidence type="ECO:0000313" key="9">
    <source>
        <dbReference type="EMBL" id="MDT0618337.1"/>
    </source>
</evidence>
<dbReference type="InterPro" id="IPR036909">
    <property type="entry name" value="Cyt_c-like_dom_sf"/>
</dbReference>
<dbReference type="InterPro" id="IPR002323">
    <property type="entry name" value="Cyt_CIE"/>
</dbReference>
<comment type="caution">
    <text evidence="9">The sequence shown here is derived from an EMBL/GenBank/DDBJ whole genome shotgun (WGS) entry which is preliminary data.</text>
</comment>
<evidence type="ECO:0000256" key="2">
    <source>
        <dbReference type="ARBA" id="ARBA00022617"/>
    </source>
</evidence>
<evidence type="ECO:0000256" key="5">
    <source>
        <dbReference type="ARBA" id="ARBA00023004"/>
    </source>
</evidence>
<evidence type="ECO:0000256" key="7">
    <source>
        <dbReference type="SAM" id="Phobius"/>
    </source>
</evidence>
<dbReference type="Proteomes" id="UP001259982">
    <property type="component" value="Unassembled WGS sequence"/>
</dbReference>
<dbReference type="PANTHER" id="PTHR40942">
    <property type="match status" value="1"/>
</dbReference>
<keyword evidence="5 6" id="KW-0408">Iron</keyword>
<keyword evidence="2 6" id="KW-0349">Heme</keyword>
<dbReference type="RefSeq" id="WP_311658433.1">
    <property type="nucleotide sequence ID" value="NZ_JAVRHY010000005.1"/>
</dbReference>
<evidence type="ECO:0000259" key="8">
    <source>
        <dbReference type="PROSITE" id="PS51007"/>
    </source>
</evidence>
<reference evidence="9 10" key="1">
    <citation type="submission" date="2023-09" db="EMBL/GenBank/DDBJ databases">
        <authorList>
            <person name="Rey-Velasco X."/>
        </authorList>
    </citation>
    <scope>NUCLEOTIDE SEQUENCE [LARGE SCALE GENOMIC DNA]</scope>
    <source>
        <strain evidence="9 10">P385</strain>
    </source>
</reference>
<sequence length="166" mass="17386">MSADHDRTFVRTFLGVLGVLVGITFLIIIAAVMITGGDGELSDVRKERIAERTQPDFQVVTDADNLQQVAASPASGSGGDGGGESASLEDTYKQVCAACHGTGMAGAPKTGEAGPWQARLDDKGRDTLYDHAINGFKGMPAKGGKADLSDDRVKELVDYILEESGV</sequence>